<proteinExistence type="predicted"/>
<organism evidence="1 2">
    <name type="scientific">Blastococcus tunisiensis</name>
    <dbReference type="NCBI Taxonomy" id="1798228"/>
    <lineage>
        <taxon>Bacteria</taxon>
        <taxon>Bacillati</taxon>
        <taxon>Actinomycetota</taxon>
        <taxon>Actinomycetes</taxon>
        <taxon>Geodermatophilales</taxon>
        <taxon>Geodermatophilaceae</taxon>
        <taxon>Blastococcus</taxon>
    </lineage>
</organism>
<gene>
    <name evidence="1" type="ORF">SAMN05216574_111139</name>
</gene>
<evidence type="ECO:0000313" key="2">
    <source>
        <dbReference type="Proteomes" id="UP000198589"/>
    </source>
</evidence>
<dbReference type="AlphaFoldDB" id="A0A1I2HS08"/>
<name>A0A1I2HS08_9ACTN</name>
<evidence type="ECO:0000313" key="1">
    <source>
        <dbReference type="EMBL" id="SFF32338.1"/>
    </source>
</evidence>
<accession>A0A1I2HS08</accession>
<evidence type="ECO:0008006" key="3">
    <source>
        <dbReference type="Google" id="ProtNLM"/>
    </source>
</evidence>
<dbReference type="RefSeq" id="WP_254790986.1">
    <property type="nucleotide sequence ID" value="NZ_FOND01000011.1"/>
</dbReference>
<protein>
    <recommendedName>
        <fullName evidence="3">N-acetyltransferase domain-containing protein</fullName>
    </recommendedName>
</protein>
<dbReference type="STRING" id="1798228.SAMN05216574_111139"/>
<reference evidence="2" key="1">
    <citation type="submission" date="2016-10" db="EMBL/GenBank/DDBJ databases">
        <authorList>
            <person name="Varghese N."/>
            <person name="Submissions S."/>
        </authorList>
    </citation>
    <scope>NUCLEOTIDE SEQUENCE [LARGE SCALE GENOMIC DNA]</scope>
    <source>
        <strain evidence="2">DSM 46838</strain>
    </source>
</reference>
<keyword evidence="2" id="KW-1185">Reference proteome</keyword>
<dbReference type="Proteomes" id="UP000198589">
    <property type="component" value="Unassembled WGS sequence"/>
</dbReference>
<sequence>MVEAYPVDNRGAKVDLTMAYVGTRALFERAGFQKAADTQSVLNGFPRVLMRLDLRPQTASR</sequence>
<dbReference type="EMBL" id="FOND01000011">
    <property type="protein sequence ID" value="SFF32338.1"/>
    <property type="molecule type" value="Genomic_DNA"/>
</dbReference>